<proteinExistence type="inferred from homology"/>
<dbReference type="Gene3D" id="1.10.10.10">
    <property type="entry name" value="Winged helix-like DNA-binding domain superfamily/Winged helix DNA-binding domain"/>
    <property type="match status" value="1"/>
</dbReference>
<dbReference type="PANTHER" id="PTHR30293">
    <property type="entry name" value="TRANSCRIPTIONAL REGULATORY PROTEIN NAC-RELATED"/>
    <property type="match status" value="1"/>
</dbReference>
<gene>
    <name evidence="7" type="ORF">C9E81_18225</name>
</gene>
<dbReference type="SUPFAM" id="SSF46785">
    <property type="entry name" value="Winged helix' DNA-binding domain"/>
    <property type="match status" value="1"/>
</dbReference>
<name>A0A3M0MNV3_9RHOB</name>
<dbReference type="Pfam" id="PF03466">
    <property type="entry name" value="LysR_substrate"/>
    <property type="match status" value="1"/>
</dbReference>
<feature type="domain" description="HTH lysR-type" evidence="6">
    <location>
        <begin position="1"/>
        <end position="58"/>
    </location>
</feature>
<dbReference type="Pfam" id="PF00126">
    <property type="entry name" value="HTH_1"/>
    <property type="match status" value="1"/>
</dbReference>
<comment type="similarity">
    <text evidence="1">Belongs to the LysR transcriptional regulatory family.</text>
</comment>
<evidence type="ECO:0000256" key="5">
    <source>
        <dbReference type="ARBA" id="ARBA00023163"/>
    </source>
</evidence>
<dbReference type="FunFam" id="1.10.10.10:FF:000001">
    <property type="entry name" value="LysR family transcriptional regulator"/>
    <property type="match status" value="1"/>
</dbReference>
<comment type="caution">
    <text evidence="7">The sequence shown here is derived from an EMBL/GenBank/DDBJ whole genome shotgun (WGS) entry which is preliminary data.</text>
</comment>
<dbReference type="Gene3D" id="3.40.190.10">
    <property type="entry name" value="Periplasmic binding protein-like II"/>
    <property type="match status" value="2"/>
</dbReference>
<dbReference type="EMBL" id="QOKZ01000008">
    <property type="protein sequence ID" value="RMC32967.1"/>
    <property type="molecule type" value="Genomic_DNA"/>
</dbReference>
<protein>
    <submittedName>
        <fullName evidence="7">LysR family transcriptional regulator</fullName>
    </submittedName>
</protein>
<dbReference type="InterPro" id="IPR005119">
    <property type="entry name" value="LysR_subst-bd"/>
</dbReference>
<reference evidence="7 8" key="1">
    <citation type="submission" date="2018-07" db="EMBL/GenBank/DDBJ databases">
        <authorList>
            <person name="Zhang Y."/>
            <person name="Wang L."/>
            <person name="Ma S."/>
        </authorList>
    </citation>
    <scope>NUCLEOTIDE SEQUENCE [LARGE SCALE GENOMIC DNA]</scope>
    <source>
        <strain evidence="7 8">4-2</strain>
    </source>
</reference>
<dbReference type="AlphaFoldDB" id="A0A3M0MNV3"/>
<dbReference type="RefSeq" id="WP_122113778.1">
    <property type="nucleotide sequence ID" value="NZ_QOKZ01000008.1"/>
</dbReference>
<dbReference type="InterPro" id="IPR036390">
    <property type="entry name" value="WH_DNA-bd_sf"/>
</dbReference>
<keyword evidence="2" id="KW-0805">Transcription regulation</keyword>
<accession>A0A3M0MNV3</accession>
<evidence type="ECO:0000313" key="7">
    <source>
        <dbReference type="EMBL" id="RMC32967.1"/>
    </source>
</evidence>
<organism evidence="7 8">
    <name type="scientific">Paracoccus alkanivorans</name>
    <dbReference type="NCBI Taxonomy" id="2116655"/>
    <lineage>
        <taxon>Bacteria</taxon>
        <taxon>Pseudomonadati</taxon>
        <taxon>Pseudomonadota</taxon>
        <taxon>Alphaproteobacteria</taxon>
        <taxon>Rhodobacterales</taxon>
        <taxon>Paracoccaceae</taxon>
        <taxon>Paracoccus</taxon>
    </lineage>
</organism>
<dbReference type="InterPro" id="IPR000847">
    <property type="entry name" value="LysR_HTH_N"/>
</dbReference>
<dbReference type="PANTHER" id="PTHR30293:SF0">
    <property type="entry name" value="NITROGEN ASSIMILATION REGULATORY PROTEIN NAC"/>
    <property type="match status" value="1"/>
</dbReference>
<keyword evidence="4" id="KW-0010">Activator</keyword>
<dbReference type="SUPFAM" id="SSF53850">
    <property type="entry name" value="Periplasmic binding protein-like II"/>
    <property type="match status" value="1"/>
</dbReference>
<dbReference type="GO" id="GO:2000142">
    <property type="term" value="P:regulation of DNA-templated transcription initiation"/>
    <property type="evidence" value="ECO:0007669"/>
    <property type="project" value="TreeGrafter"/>
</dbReference>
<dbReference type="InterPro" id="IPR036388">
    <property type="entry name" value="WH-like_DNA-bd_sf"/>
</dbReference>
<dbReference type="OrthoDB" id="8479357at2"/>
<evidence type="ECO:0000313" key="8">
    <source>
        <dbReference type="Proteomes" id="UP000273516"/>
    </source>
</evidence>
<evidence type="ECO:0000256" key="3">
    <source>
        <dbReference type="ARBA" id="ARBA00023125"/>
    </source>
</evidence>
<keyword evidence="5" id="KW-0804">Transcription</keyword>
<dbReference type="Proteomes" id="UP000273516">
    <property type="component" value="Unassembled WGS sequence"/>
</dbReference>
<sequence>MDTRQLRYFVAICEFRNLSHAADHCNIAASALSHHVTALEIELDTKLFTRKPRGMEPTAAGLKLLEHARSILAAIETAVSDLRHGQAEISGNISIGMSFSIIKVIGGALMRTVLTDLPKVRLLIRESLSGVTYNSLQSGEIEAALIFNPPQDARTSRMPLLEEELFCIGHKDIVGDTQEPIRLEEMAELPLALLQSGSLSRALVDRPAELARLEARARIQLASIAGTLSALNEGLACTLAPKVLVSEELRNGQLIARPVTEPRPIRTLHLVSPLDTRPTFLRERISALITKLVHQAVESGRWEGARLVVP</sequence>
<keyword evidence="8" id="KW-1185">Reference proteome</keyword>
<evidence type="ECO:0000259" key="6">
    <source>
        <dbReference type="PROSITE" id="PS50931"/>
    </source>
</evidence>
<evidence type="ECO:0000256" key="4">
    <source>
        <dbReference type="ARBA" id="ARBA00023159"/>
    </source>
</evidence>
<dbReference type="GO" id="GO:0003700">
    <property type="term" value="F:DNA-binding transcription factor activity"/>
    <property type="evidence" value="ECO:0007669"/>
    <property type="project" value="InterPro"/>
</dbReference>
<keyword evidence="3" id="KW-0238">DNA-binding</keyword>
<evidence type="ECO:0000256" key="2">
    <source>
        <dbReference type="ARBA" id="ARBA00023015"/>
    </source>
</evidence>
<evidence type="ECO:0000256" key="1">
    <source>
        <dbReference type="ARBA" id="ARBA00009437"/>
    </source>
</evidence>
<dbReference type="PROSITE" id="PS50931">
    <property type="entry name" value="HTH_LYSR"/>
    <property type="match status" value="1"/>
</dbReference>
<dbReference type="GO" id="GO:0003677">
    <property type="term" value="F:DNA binding"/>
    <property type="evidence" value="ECO:0007669"/>
    <property type="project" value="UniProtKB-KW"/>
</dbReference>